<protein>
    <submittedName>
        <fullName evidence="3">Uncharacterized protein</fullName>
    </submittedName>
</protein>
<feature type="coiled-coil region" evidence="1">
    <location>
        <begin position="41"/>
        <end position="90"/>
    </location>
</feature>
<reference evidence="3 4" key="1">
    <citation type="submission" date="2022-07" db="EMBL/GenBank/DDBJ databases">
        <title>Methylomonas rivi sp. nov., Methylomonas rosea sp. nov., Methylomonas aureus sp. nov. and Methylomonas subterranea sp. nov., four novel methanotrophs isolated from a freshwater creek and the deep terrestrial subsurface.</title>
        <authorList>
            <person name="Abin C."/>
            <person name="Sankaranarayanan K."/>
            <person name="Garner C."/>
            <person name="Sindelar R."/>
            <person name="Kotary K."/>
            <person name="Garner R."/>
            <person name="Barclay S."/>
            <person name="Lawson P."/>
            <person name="Krumholz L."/>
        </authorList>
    </citation>
    <scope>NUCLEOTIDE SEQUENCE [LARGE SCALE GENOMIC DNA]</scope>
    <source>
        <strain evidence="3 4">WSC-6</strain>
    </source>
</reference>
<gene>
    <name evidence="3" type="ORF">NP596_16920</name>
</gene>
<keyword evidence="4" id="KW-1185">Reference proteome</keyword>
<organism evidence="3 4">
    <name type="scientific">Methylomonas rivi</name>
    <dbReference type="NCBI Taxonomy" id="2952226"/>
    <lineage>
        <taxon>Bacteria</taxon>
        <taxon>Pseudomonadati</taxon>
        <taxon>Pseudomonadota</taxon>
        <taxon>Gammaproteobacteria</taxon>
        <taxon>Methylococcales</taxon>
        <taxon>Methylococcaceae</taxon>
        <taxon>Methylomonas</taxon>
    </lineage>
</organism>
<name>A0ABT1U9U6_9GAMM</name>
<comment type="caution">
    <text evidence="3">The sequence shown here is derived from an EMBL/GenBank/DDBJ whole genome shotgun (WGS) entry which is preliminary data.</text>
</comment>
<evidence type="ECO:0000256" key="1">
    <source>
        <dbReference type="SAM" id="Coils"/>
    </source>
</evidence>
<dbReference type="Proteomes" id="UP001524586">
    <property type="component" value="Unassembled WGS sequence"/>
</dbReference>
<sequence length="135" mass="15606">ENSYRKNKKIKDKEHHLFLEIAGGIIIGGFILFLIIEKVISIQAKELAKELEKETKRIEQENEKIEERNLKMLEKSLKIEKEAMKSLSETTLKPFNDLANKRKGIHSSEIGLPKIDQQAQCKPAKINGVWQQHCE</sequence>
<feature type="non-terminal residue" evidence="3">
    <location>
        <position position="1"/>
    </location>
</feature>
<evidence type="ECO:0000313" key="4">
    <source>
        <dbReference type="Proteomes" id="UP001524586"/>
    </source>
</evidence>
<keyword evidence="2" id="KW-1133">Transmembrane helix</keyword>
<accession>A0ABT1U9U6</accession>
<dbReference type="EMBL" id="JANIBK010000130">
    <property type="protein sequence ID" value="MCQ8130144.1"/>
    <property type="molecule type" value="Genomic_DNA"/>
</dbReference>
<evidence type="ECO:0000313" key="3">
    <source>
        <dbReference type="EMBL" id="MCQ8130144.1"/>
    </source>
</evidence>
<evidence type="ECO:0000256" key="2">
    <source>
        <dbReference type="SAM" id="Phobius"/>
    </source>
</evidence>
<feature type="transmembrane region" description="Helical" evidence="2">
    <location>
        <begin position="17"/>
        <end position="36"/>
    </location>
</feature>
<keyword evidence="2" id="KW-0812">Transmembrane</keyword>
<proteinExistence type="predicted"/>
<keyword evidence="1" id="KW-0175">Coiled coil</keyword>
<dbReference type="RefSeq" id="WP_256616569.1">
    <property type="nucleotide sequence ID" value="NZ_JANIBK010000130.1"/>
</dbReference>
<keyword evidence="2" id="KW-0472">Membrane</keyword>